<keyword evidence="2 4" id="KW-0862">Zinc</keyword>
<protein>
    <submittedName>
        <fullName evidence="6">Alcohol dehydrogenase</fullName>
    </submittedName>
</protein>
<dbReference type="SUPFAM" id="SSF50129">
    <property type="entry name" value="GroES-like"/>
    <property type="match status" value="1"/>
</dbReference>
<dbReference type="InterPro" id="IPR011032">
    <property type="entry name" value="GroES-like_sf"/>
</dbReference>
<comment type="similarity">
    <text evidence="4">Belongs to the zinc-containing alcohol dehydrogenase family.</text>
</comment>
<evidence type="ECO:0000313" key="6">
    <source>
        <dbReference type="EMBL" id="HGI75364.1"/>
    </source>
</evidence>
<accession>A0A7V4DH29</accession>
<reference evidence="6" key="1">
    <citation type="journal article" date="2020" name="mSystems">
        <title>Genome- and Community-Level Interaction Insights into Carbon Utilization and Element Cycling Functions of Hydrothermarchaeota in Hydrothermal Sediment.</title>
        <authorList>
            <person name="Zhou Z."/>
            <person name="Liu Y."/>
            <person name="Xu W."/>
            <person name="Pan J."/>
            <person name="Luo Z.H."/>
            <person name="Li M."/>
        </authorList>
    </citation>
    <scope>NUCLEOTIDE SEQUENCE [LARGE SCALE GENOMIC DNA]</scope>
    <source>
        <strain evidence="6">SpSt-716</strain>
    </source>
</reference>
<proteinExistence type="inferred from homology"/>
<dbReference type="SUPFAM" id="SSF51735">
    <property type="entry name" value="NAD(P)-binding Rossmann-fold domains"/>
    <property type="match status" value="1"/>
</dbReference>
<dbReference type="InterPro" id="IPR020843">
    <property type="entry name" value="ER"/>
</dbReference>
<dbReference type="GO" id="GO:0016616">
    <property type="term" value="F:oxidoreductase activity, acting on the CH-OH group of donors, NAD or NADP as acceptor"/>
    <property type="evidence" value="ECO:0007669"/>
    <property type="project" value="UniProtKB-ARBA"/>
</dbReference>
<feature type="domain" description="Enoyl reductase (ER)" evidence="5">
    <location>
        <begin position="8"/>
        <end position="347"/>
    </location>
</feature>
<evidence type="ECO:0000256" key="1">
    <source>
        <dbReference type="ARBA" id="ARBA00022723"/>
    </source>
</evidence>
<dbReference type="EMBL" id="DTEN01000266">
    <property type="protein sequence ID" value="HGI75364.1"/>
    <property type="molecule type" value="Genomic_DNA"/>
</dbReference>
<comment type="caution">
    <text evidence="6">The sequence shown here is derived from an EMBL/GenBank/DDBJ whole genome shotgun (WGS) entry which is preliminary data.</text>
</comment>
<dbReference type="SMART" id="SM00829">
    <property type="entry name" value="PKS_ER"/>
    <property type="match status" value="1"/>
</dbReference>
<dbReference type="Pfam" id="PF08240">
    <property type="entry name" value="ADH_N"/>
    <property type="match status" value="1"/>
</dbReference>
<dbReference type="InterPro" id="IPR013149">
    <property type="entry name" value="ADH-like_C"/>
</dbReference>
<sequence>MRAAVFYGPLDLRVEERPVPRVGKGDVLVKVEACAICGTDVRIFHFGHRAITGPQILGHEIAGVIAEKGEGVEGYEIGDRVVVDPIVSCGQCFFCQRGLTNLCLVFKERTEAFGYYYPGGFAEYVLVPEKAVRRGNLVKFPENLSFEEAAISEPMACALNGQLLSRVGLGDRVLVIGAGPVGCMHVALAKVLGAMRVFVAEIQEARLSEAKRFGADRLINPARENLREVVLAETQGIGPDVVIVAASSRKAQEEAVELAAPRGRVNFFGGLPKDDRMVQVDGNTVHYKELFIHGTSGATTAHIRTCLDLMGAGRIDGKAYISKVIALQELPGMLQEIQKGPYLKVVVKP</sequence>
<dbReference type="PANTHER" id="PTHR43401:SF2">
    <property type="entry name" value="L-THREONINE 3-DEHYDROGENASE"/>
    <property type="match status" value="1"/>
</dbReference>
<dbReference type="Gene3D" id="3.90.180.10">
    <property type="entry name" value="Medium-chain alcohol dehydrogenases, catalytic domain"/>
    <property type="match status" value="1"/>
</dbReference>
<name>A0A7V4DH29_9BACT</name>
<gene>
    <name evidence="6" type="ORF">ENU96_06795</name>
</gene>
<evidence type="ECO:0000259" key="5">
    <source>
        <dbReference type="SMART" id="SM00829"/>
    </source>
</evidence>
<dbReference type="InterPro" id="IPR013154">
    <property type="entry name" value="ADH-like_N"/>
</dbReference>
<dbReference type="AlphaFoldDB" id="A0A7V4DH29"/>
<dbReference type="PANTHER" id="PTHR43401">
    <property type="entry name" value="L-THREONINE 3-DEHYDROGENASE"/>
    <property type="match status" value="1"/>
</dbReference>
<dbReference type="GO" id="GO:0008270">
    <property type="term" value="F:zinc ion binding"/>
    <property type="evidence" value="ECO:0007669"/>
    <property type="project" value="InterPro"/>
</dbReference>
<evidence type="ECO:0000256" key="2">
    <source>
        <dbReference type="ARBA" id="ARBA00022833"/>
    </source>
</evidence>
<dbReference type="CDD" id="cd08235">
    <property type="entry name" value="iditol_2_DH_like"/>
    <property type="match status" value="1"/>
</dbReference>
<organism evidence="6">
    <name type="scientific">Candidatus Caldatribacterium californiense</name>
    <dbReference type="NCBI Taxonomy" id="1454726"/>
    <lineage>
        <taxon>Bacteria</taxon>
        <taxon>Pseudomonadati</taxon>
        <taxon>Atribacterota</taxon>
        <taxon>Atribacteria</taxon>
        <taxon>Atribacterales</taxon>
        <taxon>Candidatus Caldatribacteriaceae</taxon>
        <taxon>Candidatus Caldatribacterium</taxon>
    </lineage>
</organism>
<comment type="cofactor">
    <cofactor evidence="4">
        <name>Zn(2+)</name>
        <dbReference type="ChEBI" id="CHEBI:29105"/>
    </cofactor>
</comment>
<dbReference type="PROSITE" id="PS00059">
    <property type="entry name" value="ADH_ZINC"/>
    <property type="match status" value="1"/>
</dbReference>
<evidence type="ECO:0000256" key="3">
    <source>
        <dbReference type="ARBA" id="ARBA00023002"/>
    </source>
</evidence>
<dbReference type="Gene3D" id="3.40.50.720">
    <property type="entry name" value="NAD(P)-binding Rossmann-like Domain"/>
    <property type="match status" value="1"/>
</dbReference>
<keyword evidence="3" id="KW-0560">Oxidoreductase</keyword>
<dbReference type="InterPro" id="IPR002328">
    <property type="entry name" value="ADH_Zn_CS"/>
</dbReference>
<dbReference type="InterPro" id="IPR036291">
    <property type="entry name" value="NAD(P)-bd_dom_sf"/>
</dbReference>
<dbReference type="InterPro" id="IPR050129">
    <property type="entry name" value="Zn_alcohol_dh"/>
</dbReference>
<evidence type="ECO:0000256" key="4">
    <source>
        <dbReference type="RuleBase" id="RU361277"/>
    </source>
</evidence>
<keyword evidence="1 4" id="KW-0479">Metal-binding</keyword>
<dbReference type="Pfam" id="PF00107">
    <property type="entry name" value="ADH_zinc_N"/>
    <property type="match status" value="1"/>
</dbReference>